<evidence type="ECO:0000256" key="2">
    <source>
        <dbReference type="ARBA" id="ARBA00004906"/>
    </source>
</evidence>
<reference evidence="12" key="1">
    <citation type="submission" date="2024-07" db="EMBL/GenBank/DDBJ databases">
        <title>Two chromosome-level genome assemblies of Korean endemic species Abeliophyllum distichum and Forsythia ovata (Oleaceae).</title>
        <authorList>
            <person name="Jang H."/>
        </authorList>
    </citation>
    <scope>NUCLEOTIDE SEQUENCE [LARGE SCALE GENOMIC DNA]</scope>
</reference>
<accession>A0ABD1W5R3</accession>
<keyword evidence="6 9" id="KW-0863">Zinc-finger</keyword>
<dbReference type="GO" id="GO:0008270">
    <property type="term" value="F:zinc ion binding"/>
    <property type="evidence" value="ECO:0007669"/>
    <property type="project" value="UniProtKB-KW"/>
</dbReference>
<keyword evidence="12" id="KW-1185">Reference proteome</keyword>
<evidence type="ECO:0000256" key="9">
    <source>
        <dbReference type="PROSITE-ProRule" id="PRU00175"/>
    </source>
</evidence>
<evidence type="ECO:0000313" key="11">
    <source>
        <dbReference type="EMBL" id="KAL2545010.1"/>
    </source>
</evidence>
<evidence type="ECO:0000259" key="10">
    <source>
        <dbReference type="PROSITE" id="PS50089"/>
    </source>
</evidence>
<evidence type="ECO:0000256" key="7">
    <source>
        <dbReference type="ARBA" id="ARBA00022786"/>
    </source>
</evidence>
<evidence type="ECO:0000256" key="1">
    <source>
        <dbReference type="ARBA" id="ARBA00000900"/>
    </source>
</evidence>
<protein>
    <recommendedName>
        <fullName evidence="3">RING-type E3 ubiquitin transferase</fullName>
        <ecNumber evidence="3">2.3.2.27</ecNumber>
    </recommendedName>
</protein>
<evidence type="ECO:0000256" key="4">
    <source>
        <dbReference type="ARBA" id="ARBA00022679"/>
    </source>
</evidence>
<proteinExistence type="predicted"/>
<dbReference type="PANTHER" id="PTHR46913">
    <property type="entry name" value="RING-H2 FINGER PROTEIN ATL16"/>
    <property type="match status" value="1"/>
</dbReference>
<dbReference type="PANTHER" id="PTHR46913:SF18">
    <property type="entry name" value="RING-TYPE E3 UBIQUITIN TRANSFERASE"/>
    <property type="match status" value="1"/>
</dbReference>
<evidence type="ECO:0000256" key="6">
    <source>
        <dbReference type="ARBA" id="ARBA00022771"/>
    </source>
</evidence>
<dbReference type="SMART" id="SM00184">
    <property type="entry name" value="RING"/>
    <property type="match status" value="1"/>
</dbReference>
<evidence type="ECO:0000256" key="5">
    <source>
        <dbReference type="ARBA" id="ARBA00022723"/>
    </source>
</evidence>
<comment type="catalytic activity">
    <reaction evidence="1">
        <text>S-ubiquitinyl-[E2 ubiquitin-conjugating enzyme]-L-cysteine + [acceptor protein]-L-lysine = [E2 ubiquitin-conjugating enzyme]-L-cysteine + N(6)-ubiquitinyl-[acceptor protein]-L-lysine.</text>
        <dbReference type="EC" id="2.3.2.27"/>
    </reaction>
</comment>
<comment type="pathway">
    <text evidence="2">Protein modification; protein ubiquitination.</text>
</comment>
<name>A0ABD1W5R3_9LAMI</name>
<evidence type="ECO:0000256" key="8">
    <source>
        <dbReference type="ARBA" id="ARBA00022833"/>
    </source>
</evidence>
<dbReference type="Proteomes" id="UP001604277">
    <property type="component" value="Unassembled WGS sequence"/>
</dbReference>
<dbReference type="EMBL" id="JBFOLJ010000004">
    <property type="protein sequence ID" value="KAL2545010.1"/>
    <property type="molecule type" value="Genomic_DNA"/>
</dbReference>
<dbReference type="SUPFAM" id="SSF57850">
    <property type="entry name" value="RING/U-box"/>
    <property type="match status" value="1"/>
</dbReference>
<gene>
    <name evidence="11" type="ORF">Fot_14243</name>
</gene>
<organism evidence="11 12">
    <name type="scientific">Forsythia ovata</name>
    <dbReference type="NCBI Taxonomy" id="205694"/>
    <lineage>
        <taxon>Eukaryota</taxon>
        <taxon>Viridiplantae</taxon>
        <taxon>Streptophyta</taxon>
        <taxon>Embryophyta</taxon>
        <taxon>Tracheophyta</taxon>
        <taxon>Spermatophyta</taxon>
        <taxon>Magnoliopsida</taxon>
        <taxon>eudicotyledons</taxon>
        <taxon>Gunneridae</taxon>
        <taxon>Pentapetalae</taxon>
        <taxon>asterids</taxon>
        <taxon>lamiids</taxon>
        <taxon>Lamiales</taxon>
        <taxon>Oleaceae</taxon>
        <taxon>Forsythieae</taxon>
        <taxon>Forsythia</taxon>
    </lineage>
</organism>
<keyword evidence="5" id="KW-0479">Metal-binding</keyword>
<keyword evidence="8" id="KW-0862">Zinc</keyword>
<evidence type="ECO:0000313" key="12">
    <source>
        <dbReference type="Proteomes" id="UP001604277"/>
    </source>
</evidence>
<keyword evidence="7" id="KW-0833">Ubl conjugation pathway</keyword>
<keyword evidence="4" id="KW-0808">Transferase</keyword>
<dbReference type="AlphaFoldDB" id="A0ABD1W5R3"/>
<dbReference type="InterPro" id="IPR013083">
    <property type="entry name" value="Znf_RING/FYVE/PHD"/>
</dbReference>
<feature type="domain" description="RING-type" evidence="10">
    <location>
        <begin position="4"/>
        <end position="46"/>
    </location>
</feature>
<dbReference type="Gene3D" id="3.30.40.10">
    <property type="entry name" value="Zinc/RING finger domain, C3HC4 (zinc finger)"/>
    <property type="match status" value="1"/>
</dbReference>
<dbReference type="PROSITE" id="PS50089">
    <property type="entry name" value="ZF_RING_2"/>
    <property type="match status" value="1"/>
</dbReference>
<dbReference type="InterPro" id="IPR001841">
    <property type="entry name" value="Znf_RING"/>
</dbReference>
<sequence length="155" mass="17587">MSKCVVCLNEFQEHDILKLLPKCNHVFHLDCVDIWFQSNANCPLCRSAISGRNRYQFDRIVAPNSTPQDPQPLSIVESEEDFVVIELNRQQERSGSSRNLVQSNRTHSSKNLGCMVDTALGIDQEFVCQKNSSPSTYCGPCTRFSEEEIEEDDVV</sequence>
<dbReference type="Pfam" id="PF13639">
    <property type="entry name" value="zf-RING_2"/>
    <property type="match status" value="1"/>
</dbReference>
<dbReference type="InterPro" id="IPR044600">
    <property type="entry name" value="ATL1/ATL16-like"/>
</dbReference>
<comment type="caution">
    <text evidence="11">The sequence shown here is derived from an EMBL/GenBank/DDBJ whole genome shotgun (WGS) entry which is preliminary data.</text>
</comment>
<dbReference type="GO" id="GO:0061630">
    <property type="term" value="F:ubiquitin protein ligase activity"/>
    <property type="evidence" value="ECO:0007669"/>
    <property type="project" value="UniProtKB-EC"/>
</dbReference>
<dbReference type="EC" id="2.3.2.27" evidence="3"/>
<evidence type="ECO:0000256" key="3">
    <source>
        <dbReference type="ARBA" id="ARBA00012483"/>
    </source>
</evidence>